<keyword evidence="2" id="KW-1133">Transmembrane helix</keyword>
<feature type="domain" description="Prepilin type IV endopeptidase peptidase" evidence="3">
    <location>
        <begin position="8"/>
        <end position="110"/>
    </location>
</feature>
<evidence type="ECO:0000313" key="4">
    <source>
        <dbReference type="EMBL" id="KYO66469.1"/>
    </source>
</evidence>
<evidence type="ECO:0000259" key="3">
    <source>
        <dbReference type="Pfam" id="PF01478"/>
    </source>
</evidence>
<feature type="transmembrane region" description="Helical" evidence="2">
    <location>
        <begin position="126"/>
        <end position="144"/>
    </location>
</feature>
<organism evidence="4 5">
    <name type="scientific">Thermovenabulum gondwanense</name>
    <dbReference type="NCBI Taxonomy" id="520767"/>
    <lineage>
        <taxon>Bacteria</taxon>
        <taxon>Bacillati</taxon>
        <taxon>Bacillota</taxon>
        <taxon>Clostridia</taxon>
        <taxon>Thermosediminibacterales</taxon>
        <taxon>Thermosediminibacteraceae</taxon>
        <taxon>Thermovenabulum</taxon>
    </lineage>
</organism>
<name>A0A162MK73_9FIRM</name>
<feature type="transmembrane region" description="Helical" evidence="2">
    <location>
        <begin position="57"/>
        <end position="75"/>
    </location>
</feature>
<gene>
    <name evidence="4" type="ORF">ATZ99_10970</name>
</gene>
<dbReference type="RefSeq" id="WP_068748233.1">
    <property type="nucleotide sequence ID" value="NZ_LOHZ01000027.1"/>
</dbReference>
<dbReference type="GO" id="GO:0005886">
    <property type="term" value="C:plasma membrane"/>
    <property type="evidence" value="ECO:0007669"/>
    <property type="project" value="TreeGrafter"/>
</dbReference>
<sequence length="174" mass="18949">MEIFRVVLLLTLLFVCFLTDITRNKIYNFVVFPAMVLGILINGFFDGFSGIIQSLEGMLLGMAFLIIPYALRGIGAGDVKFLGAIGAIMGPGFTFNAFLFSAIAGGVISLAIMLSDKNLRYKLKAVFLTFLSMLGIIPKGLYLMENLDSPVKKGRFPYGVAITFGTLLAFLLPL</sequence>
<dbReference type="STRING" id="520767.ATZ99_10970"/>
<dbReference type="PANTHER" id="PTHR30487:SF0">
    <property type="entry name" value="PREPILIN LEADER PEPTIDASE_N-METHYLTRANSFERASE-RELATED"/>
    <property type="match status" value="1"/>
</dbReference>
<comment type="similarity">
    <text evidence="1">Belongs to the peptidase A24 family.</text>
</comment>
<dbReference type="InterPro" id="IPR050882">
    <property type="entry name" value="Prepilin_peptidase/N-MTase"/>
</dbReference>
<evidence type="ECO:0000256" key="2">
    <source>
        <dbReference type="SAM" id="Phobius"/>
    </source>
</evidence>
<keyword evidence="5" id="KW-1185">Reference proteome</keyword>
<evidence type="ECO:0000313" key="5">
    <source>
        <dbReference type="Proteomes" id="UP000075737"/>
    </source>
</evidence>
<keyword evidence="2" id="KW-0812">Transmembrane</keyword>
<dbReference type="GO" id="GO:0004190">
    <property type="term" value="F:aspartic-type endopeptidase activity"/>
    <property type="evidence" value="ECO:0007669"/>
    <property type="project" value="InterPro"/>
</dbReference>
<keyword evidence="2" id="KW-0472">Membrane</keyword>
<dbReference type="Gene3D" id="1.20.120.1220">
    <property type="match status" value="1"/>
</dbReference>
<dbReference type="Pfam" id="PF01478">
    <property type="entry name" value="Peptidase_A24"/>
    <property type="match status" value="1"/>
</dbReference>
<comment type="caution">
    <text evidence="4">The sequence shown here is derived from an EMBL/GenBank/DDBJ whole genome shotgun (WGS) entry which is preliminary data.</text>
</comment>
<feature type="transmembrane region" description="Helical" evidence="2">
    <location>
        <begin position="95"/>
        <end position="114"/>
    </location>
</feature>
<proteinExistence type="inferred from homology"/>
<dbReference type="GO" id="GO:0006465">
    <property type="term" value="P:signal peptide processing"/>
    <property type="evidence" value="ECO:0007669"/>
    <property type="project" value="TreeGrafter"/>
</dbReference>
<dbReference type="InterPro" id="IPR000045">
    <property type="entry name" value="Prepilin_IV_endopep_pep"/>
</dbReference>
<protein>
    <recommendedName>
        <fullName evidence="3">Prepilin type IV endopeptidase peptidase domain-containing protein</fullName>
    </recommendedName>
</protein>
<dbReference type="EMBL" id="LOHZ01000027">
    <property type="protein sequence ID" value="KYO66469.1"/>
    <property type="molecule type" value="Genomic_DNA"/>
</dbReference>
<feature type="transmembrane region" description="Helical" evidence="2">
    <location>
        <begin position="28"/>
        <end position="45"/>
    </location>
</feature>
<dbReference type="Proteomes" id="UP000075737">
    <property type="component" value="Unassembled WGS sequence"/>
</dbReference>
<accession>A0A162MK73</accession>
<feature type="transmembrane region" description="Helical" evidence="2">
    <location>
        <begin position="156"/>
        <end position="173"/>
    </location>
</feature>
<evidence type="ECO:0000256" key="1">
    <source>
        <dbReference type="ARBA" id="ARBA00005801"/>
    </source>
</evidence>
<dbReference type="AlphaFoldDB" id="A0A162MK73"/>
<dbReference type="PANTHER" id="PTHR30487">
    <property type="entry name" value="TYPE 4 PREPILIN-LIKE PROTEINS LEADER PEPTIDE-PROCESSING ENZYME"/>
    <property type="match status" value="1"/>
</dbReference>
<reference evidence="4 5" key="1">
    <citation type="submission" date="2015-12" db="EMBL/GenBank/DDBJ databases">
        <title>Draft genome of Thermovenabulum gondwanense isolated from a red thermophilic microbial mat colonisisng an outflow channel of a bore well.</title>
        <authorList>
            <person name="Patel B.K."/>
        </authorList>
    </citation>
    <scope>NUCLEOTIDE SEQUENCE [LARGE SCALE GENOMIC DNA]</scope>
    <source>
        <strain evidence="4 5">R270</strain>
    </source>
</reference>